<dbReference type="EMBL" id="WTYF01000004">
    <property type="protein sequence ID" value="MXO51571.1"/>
    <property type="molecule type" value="Genomic_DNA"/>
</dbReference>
<protein>
    <submittedName>
        <fullName evidence="2">Peptidyl-prolyl cis-trans isomerase</fullName>
    </submittedName>
</protein>
<keyword evidence="3" id="KW-1185">Reference proteome</keyword>
<evidence type="ECO:0000313" key="3">
    <source>
        <dbReference type="Proteomes" id="UP000444185"/>
    </source>
</evidence>
<sequence length="261" mass="28910">MIRKALRDPLAHFLIAGAVIWGLLALRGEPVDPADRTIVLSREEQAALALGFERTMGRPPTDAELAAQVDRWVREEILYREALRLGLDQGDPAVRRRLAAKMDELAGAEVETSSPSEEVLRQWHSANPDRFAGGGEVTFEQLYFDSQTAALDASGDREPSGMAISLPGRMDGVTIDEVSRVFGAQFVGEISQLPVSDEWQGPLPSGFGWHLVRLSKRSGVAVQPFESVRDKVEADWRNGTLADRRAEAYRLLRDAYKVEIE</sequence>
<organism evidence="2 3">
    <name type="scientific">Qipengyuania gaetbuli</name>
    <dbReference type="NCBI Taxonomy" id="266952"/>
    <lineage>
        <taxon>Bacteria</taxon>
        <taxon>Pseudomonadati</taxon>
        <taxon>Pseudomonadota</taxon>
        <taxon>Alphaproteobacteria</taxon>
        <taxon>Sphingomonadales</taxon>
        <taxon>Erythrobacteraceae</taxon>
        <taxon>Qipengyuania</taxon>
    </lineage>
</organism>
<evidence type="ECO:0000259" key="1">
    <source>
        <dbReference type="Pfam" id="PF13145"/>
    </source>
</evidence>
<reference evidence="2 3" key="1">
    <citation type="submission" date="2019-12" db="EMBL/GenBank/DDBJ databases">
        <title>Genomic-based taxomic classification of the family Erythrobacteraceae.</title>
        <authorList>
            <person name="Xu L."/>
        </authorList>
    </citation>
    <scope>NUCLEOTIDE SEQUENCE [LARGE SCALE GENOMIC DNA]</scope>
    <source>
        <strain evidence="2 3">DSM 16225</strain>
    </source>
</reference>
<name>A0A844Y0J2_9SPHN</name>
<dbReference type="Proteomes" id="UP000444185">
    <property type="component" value="Unassembled WGS sequence"/>
</dbReference>
<dbReference type="OrthoDB" id="196786at2"/>
<dbReference type="Pfam" id="PF13145">
    <property type="entry name" value="Rotamase_2"/>
    <property type="match status" value="1"/>
</dbReference>
<proteinExistence type="predicted"/>
<evidence type="ECO:0000313" key="2">
    <source>
        <dbReference type="EMBL" id="MXO51571.1"/>
    </source>
</evidence>
<dbReference type="GO" id="GO:0003755">
    <property type="term" value="F:peptidyl-prolyl cis-trans isomerase activity"/>
    <property type="evidence" value="ECO:0007669"/>
    <property type="project" value="InterPro"/>
</dbReference>
<gene>
    <name evidence="2" type="ORF">GRI42_09685</name>
</gene>
<accession>A0A844Y0J2</accession>
<comment type="caution">
    <text evidence="2">The sequence shown here is derived from an EMBL/GenBank/DDBJ whole genome shotgun (WGS) entry which is preliminary data.</text>
</comment>
<dbReference type="AlphaFoldDB" id="A0A844Y0J2"/>
<dbReference type="RefSeq" id="WP_160608294.1">
    <property type="nucleotide sequence ID" value="NZ_WTYF01000004.1"/>
</dbReference>
<feature type="domain" description="PpiC" evidence="1">
    <location>
        <begin position="115"/>
        <end position="230"/>
    </location>
</feature>
<dbReference type="InterPro" id="IPR000297">
    <property type="entry name" value="PPIase_PpiC"/>
</dbReference>
<keyword evidence="2" id="KW-0413">Isomerase</keyword>